<reference evidence="3 4" key="1">
    <citation type="submission" date="2017-03" db="EMBL/GenBank/DDBJ databases">
        <title>Genome sequence of Clostridium hungatei DSM 14427.</title>
        <authorList>
            <person name="Poehlein A."/>
            <person name="Daniel R."/>
        </authorList>
    </citation>
    <scope>NUCLEOTIDE SEQUENCE [LARGE SCALE GENOMIC DNA]</scope>
    <source>
        <strain evidence="3 4">DSM 14427</strain>
    </source>
</reference>
<dbReference type="InterPro" id="IPR001296">
    <property type="entry name" value="Glyco_trans_1"/>
</dbReference>
<dbReference type="RefSeq" id="WP_080064416.1">
    <property type="nucleotide sequence ID" value="NZ_MZGX01000011.1"/>
</dbReference>
<accession>A0A1V4SL25</accession>
<feature type="domain" description="Glycosyl transferase family 1" evidence="1">
    <location>
        <begin position="187"/>
        <end position="337"/>
    </location>
</feature>
<dbReference type="PANTHER" id="PTHR12526:SF630">
    <property type="entry name" value="GLYCOSYLTRANSFERASE"/>
    <property type="match status" value="1"/>
</dbReference>
<dbReference type="OrthoDB" id="9804196at2"/>
<evidence type="ECO:0000259" key="1">
    <source>
        <dbReference type="Pfam" id="PF00534"/>
    </source>
</evidence>
<dbReference type="EC" id="2.4.1.291" evidence="3"/>
<name>A0A1V4SL25_RUMHU</name>
<comment type="caution">
    <text evidence="3">The sequence shown here is derived from an EMBL/GenBank/DDBJ whole genome shotgun (WGS) entry which is preliminary data.</text>
</comment>
<dbReference type="Pfam" id="PF13439">
    <property type="entry name" value="Glyco_transf_4"/>
    <property type="match status" value="1"/>
</dbReference>
<proteinExistence type="predicted"/>
<sequence length="362" mass="40662">MGRLKIVHIIQLLGTGGAEKLITDLAIRVNPRHDVRIICLYPSRDYPYEKLLREHQIEMIFLNKKLGFDIKTFMELWKTLSEIKPDVVHTHLHAAIYALPWFMFHRKSRSIHTVHNMASMELGKAHRILQGLAYRHLNTVPVAISHIIQQGIIKEYGLAPEKVPIIYNGIDIEKFSPKEQMKTQASCTLINVASLSKRKNQALLIEAFNLVLKQKSDAKLVFVGEGEEKSSLQSLAEKYKISDKVEFAGISSEVRKWLSKADIFVLCSLFEGLPLSVIEAMAVGLPVVVTEVGGVPDIVEDGVNGFLVPSGDAEGLSGAILKLIEDKGLQCQMAQNNMEKAKAFDMDYVTGQYMKLYKYEVI</sequence>
<keyword evidence="4" id="KW-1185">Reference proteome</keyword>
<protein>
    <submittedName>
        <fullName evidence="3">4-alpha-N-acetylgalactosaminyltransferase</fullName>
        <ecNumber evidence="3">2.4.1.291</ecNumber>
    </submittedName>
</protein>
<dbReference type="InterPro" id="IPR028098">
    <property type="entry name" value="Glyco_trans_4-like_N"/>
</dbReference>
<dbReference type="Gene3D" id="3.40.50.2000">
    <property type="entry name" value="Glycogen Phosphorylase B"/>
    <property type="match status" value="2"/>
</dbReference>
<organism evidence="3 4">
    <name type="scientific">Ruminiclostridium hungatei</name>
    <name type="common">Clostridium hungatei</name>
    <dbReference type="NCBI Taxonomy" id="48256"/>
    <lineage>
        <taxon>Bacteria</taxon>
        <taxon>Bacillati</taxon>
        <taxon>Bacillota</taxon>
        <taxon>Clostridia</taxon>
        <taxon>Eubacteriales</taxon>
        <taxon>Oscillospiraceae</taxon>
        <taxon>Ruminiclostridium</taxon>
    </lineage>
</organism>
<gene>
    <name evidence="3" type="primary">pglJ_1</name>
    <name evidence="3" type="ORF">CLHUN_19840</name>
</gene>
<dbReference type="AlphaFoldDB" id="A0A1V4SL25"/>
<evidence type="ECO:0000313" key="3">
    <source>
        <dbReference type="EMBL" id="OPX44185.1"/>
    </source>
</evidence>
<dbReference type="Proteomes" id="UP000191554">
    <property type="component" value="Unassembled WGS sequence"/>
</dbReference>
<dbReference type="GO" id="GO:0016757">
    <property type="term" value="F:glycosyltransferase activity"/>
    <property type="evidence" value="ECO:0007669"/>
    <property type="project" value="UniProtKB-KW"/>
</dbReference>
<evidence type="ECO:0000313" key="4">
    <source>
        <dbReference type="Proteomes" id="UP000191554"/>
    </source>
</evidence>
<dbReference type="EMBL" id="MZGX01000011">
    <property type="protein sequence ID" value="OPX44185.1"/>
    <property type="molecule type" value="Genomic_DNA"/>
</dbReference>
<dbReference type="PANTHER" id="PTHR12526">
    <property type="entry name" value="GLYCOSYLTRANSFERASE"/>
    <property type="match status" value="1"/>
</dbReference>
<feature type="domain" description="Glycosyltransferase subfamily 4-like N-terminal" evidence="2">
    <location>
        <begin position="16"/>
        <end position="173"/>
    </location>
</feature>
<dbReference type="SUPFAM" id="SSF53756">
    <property type="entry name" value="UDP-Glycosyltransferase/glycogen phosphorylase"/>
    <property type="match status" value="1"/>
</dbReference>
<dbReference type="Pfam" id="PF00534">
    <property type="entry name" value="Glycos_transf_1"/>
    <property type="match status" value="1"/>
</dbReference>
<keyword evidence="3" id="KW-0808">Transferase</keyword>
<evidence type="ECO:0000259" key="2">
    <source>
        <dbReference type="Pfam" id="PF13439"/>
    </source>
</evidence>
<keyword evidence="3" id="KW-0328">Glycosyltransferase</keyword>
<dbReference type="STRING" id="48256.CLHUN_19840"/>